<evidence type="ECO:0000313" key="6">
    <source>
        <dbReference type="EMBL" id="MEH0098234.1"/>
    </source>
</evidence>
<evidence type="ECO:0000256" key="4">
    <source>
        <dbReference type="ARBA" id="ARBA00023136"/>
    </source>
</evidence>
<dbReference type="EMBL" id="JBAKBE010000012">
    <property type="protein sequence ID" value="MEH0098234.1"/>
    <property type="molecule type" value="Genomic_DNA"/>
</dbReference>
<accession>A0ABU7ZSP3</accession>
<dbReference type="InterPro" id="IPR003844">
    <property type="entry name" value="UPF0060"/>
</dbReference>
<dbReference type="PANTHER" id="PTHR36116">
    <property type="entry name" value="UPF0060 MEMBRANE PROTEIN YNFA"/>
    <property type="match status" value="1"/>
</dbReference>
<keyword evidence="4 5" id="KW-0472">Membrane</keyword>
<proteinExistence type="predicted"/>
<comment type="caution">
    <text evidence="6">The sequence shown here is derived from an EMBL/GenBank/DDBJ whole genome shotgun (WGS) entry which is preliminary data.</text>
</comment>
<organism evidence="6 7">
    <name type="scientific">Pannonibacter anstelovis</name>
    <dbReference type="NCBI Taxonomy" id="3121537"/>
    <lineage>
        <taxon>Bacteria</taxon>
        <taxon>Pseudomonadati</taxon>
        <taxon>Pseudomonadota</taxon>
        <taxon>Alphaproteobacteria</taxon>
        <taxon>Hyphomicrobiales</taxon>
        <taxon>Stappiaceae</taxon>
        <taxon>Pannonibacter</taxon>
    </lineage>
</organism>
<gene>
    <name evidence="6" type="ORF">V6L76_18370</name>
</gene>
<feature type="transmembrane region" description="Helical" evidence="5">
    <location>
        <begin position="48"/>
        <end position="65"/>
    </location>
</feature>
<evidence type="ECO:0000256" key="3">
    <source>
        <dbReference type="ARBA" id="ARBA00022989"/>
    </source>
</evidence>
<keyword evidence="1" id="KW-1003">Cell membrane</keyword>
<name>A0ABU7ZSP3_9HYPH</name>
<reference evidence="6 7" key="1">
    <citation type="submission" date="2024-02" db="EMBL/GenBank/DDBJ databases">
        <title>A new putative Pannonibacter species isolated from two cases of bloodstream infections in paediatric patients.</title>
        <authorList>
            <person name="Castellana S."/>
            <person name="De Laurentiis V."/>
            <person name="Grassi M."/>
            <person name="De Leonardis F."/>
            <person name="Mosca A."/>
            <person name="De Carlo C."/>
            <person name="Sparapano E."/>
            <person name="Ronga L."/>
            <person name="Santacroce L."/>
            <person name="Chironna M."/>
            <person name="De Robertis A."/>
            <person name="Bianco A."/>
            <person name="Del Sambro L."/>
            <person name="Capozzi L."/>
            <person name="Parisi A."/>
        </authorList>
    </citation>
    <scope>NUCLEOTIDE SEQUENCE [LARGE SCALE GENOMIC DNA]</scope>
    <source>
        <strain evidence="6 7">Pt2</strain>
    </source>
</reference>
<evidence type="ECO:0000313" key="7">
    <source>
        <dbReference type="Proteomes" id="UP001380822"/>
    </source>
</evidence>
<evidence type="ECO:0000256" key="5">
    <source>
        <dbReference type="SAM" id="Phobius"/>
    </source>
</evidence>
<sequence>MPVLCIYPVTGPAGRQIQTVLLFPGAALAEITGCFAVWDRWGLGKSDWWLLPGAFALALFAFLPARADCPDAGRTFAAYTRIYVVNSPL</sequence>
<dbReference type="Pfam" id="PF02694">
    <property type="entry name" value="UPF0060"/>
    <property type="match status" value="1"/>
</dbReference>
<dbReference type="PANTHER" id="PTHR36116:SF1">
    <property type="entry name" value="UPF0060 MEMBRANE PROTEIN YNFA"/>
    <property type="match status" value="1"/>
</dbReference>
<evidence type="ECO:0000256" key="2">
    <source>
        <dbReference type="ARBA" id="ARBA00022692"/>
    </source>
</evidence>
<keyword evidence="7" id="KW-1185">Reference proteome</keyword>
<protein>
    <submittedName>
        <fullName evidence="6">Uncharacterized protein</fullName>
    </submittedName>
</protein>
<dbReference type="Proteomes" id="UP001380822">
    <property type="component" value="Unassembled WGS sequence"/>
</dbReference>
<dbReference type="RefSeq" id="WP_334252901.1">
    <property type="nucleotide sequence ID" value="NZ_JBAKBE010000012.1"/>
</dbReference>
<keyword evidence="2 5" id="KW-0812">Transmembrane</keyword>
<evidence type="ECO:0000256" key="1">
    <source>
        <dbReference type="ARBA" id="ARBA00022475"/>
    </source>
</evidence>
<keyword evidence="3 5" id="KW-1133">Transmembrane helix</keyword>